<organism evidence="1 2">
    <name type="scientific">Aspergillus fumigatus (strain CBS 144.89 / FGSC A1163 / CEA10)</name>
    <name type="common">Neosartorya fumigata</name>
    <dbReference type="NCBI Taxonomy" id="451804"/>
    <lineage>
        <taxon>Eukaryota</taxon>
        <taxon>Fungi</taxon>
        <taxon>Dikarya</taxon>
        <taxon>Ascomycota</taxon>
        <taxon>Pezizomycotina</taxon>
        <taxon>Eurotiomycetes</taxon>
        <taxon>Eurotiomycetidae</taxon>
        <taxon>Eurotiales</taxon>
        <taxon>Aspergillaceae</taxon>
        <taxon>Aspergillus</taxon>
        <taxon>Aspergillus subgen. Fumigati</taxon>
    </lineage>
</organism>
<keyword evidence="2" id="KW-1185">Reference proteome</keyword>
<protein>
    <submittedName>
        <fullName evidence="1">Uncharacterized protein</fullName>
    </submittedName>
</protein>
<name>B0XMK6_ASPFC</name>
<sequence length="245" mass="27402">MYQFEAWCSSFGAGYFFLDNLEVPELRGLVSTTTDHRFAIGMDVQRPDWSIVRLDRIQQSRGCNVKNFQFAVLITDYNDLVTREKGRAQGIAAFQCTQTALRTNVPNLQAAVGGRSQHSVVGTQGNRSDVGTVTRDVNSQVAIVVGAIIILLFIRSGDAVRFQLVVRSRSQKLEVARSFCSNPVEGTDLAASANNDVRNKDFSDRRRRNIVDLLIINFCHRPFPLGFFLLSSLTLPGQALLYLRR</sequence>
<dbReference type="AlphaFoldDB" id="B0XMK6"/>
<evidence type="ECO:0000313" key="2">
    <source>
        <dbReference type="Proteomes" id="UP000001699"/>
    </source>
</evidence>
<dbReference type="HOGENOM" id="CLU_1133347_0_0_1"/>
<evidence type="ECO:0000313" key="1">
    <source>
        <dbReference type="EMBL" id="EDP55611.1"/>
    </source>
</evidence>
<gene>
    <name evidence="1" type="ORF">AFUB_003080</name>
</gene>
<accession>B0XMK6</accession>
<reference evidence="1 2" key="1">
    <citation type="journal article" date="2008" name="PLoS Genet.">
        <title>Genomic islands in the pathogenic filamentous fungus Aspergillus fumigatus.</title>
        <authorList>
            <person name="Fedorova N.D."/>
            <person name="Khaldi N."/>
            <person name="Joardar V.S."/>
            <person name="Maiti R."/>
            <person name="Amedeo P."/>
            <person name="Anderson M.J."/>
            <person name="Crabtree J."/>
            <person name="Silva J.C."/>
            <person name="Badger J.H."/>
            <person name="Albarraq A."/>
            <person name="Angiuoli S."/>
            <person name="Bussey H."/>
            <person name="Bowyer P."/>
            <person name="Cotty P.J."/>
            <person name="Dyer P.S."/>
            <person name="Egan A."/>
            <person name="Galens K."/>
            <person name="Fraser-Liggett C.M."/>
            <person name="Haas B.J."/>
            <person name="Inman J.M."/>
            <person name="Kent R."/>
            <person name="Lemieux S."/>
            <person name="Malavazi I."/>
            <person name="Orvis J."/>
            <person name="Roemer T."/>
            <person name="Ronning C.M."/>
            <person name="Sundaram J.P."/>
            <person name="Sutton G."/>
            <person name="Turner G."/>
            <person name="Venter J.C."/>
            <person name="White O.R."/>
            <person name="Whitty B.R."/>
            <person name="Youngman P."/>
            <person name="Wolfe K.H."/>
            <person name="Goldman G.H."/>
            <person name="Wortman J.R."/>
            <person name="Jiang B."/>
            <person name="Denning D.W."/>
            <person name="Nierman W.C."/>
        </authorList>
    </citation>
    <scope>NUCLEOTIDE SEQUENCE [LARGE SCALE GENOMIC DNA]</scope>
    <source>
        <strain evidence="2">CBS 144.89 / FGSC A1163 / CEA10</strain>
    </source>
</reference>
<dbReference type="Proteomes" id="UP000001699">
    <property type="component" value="Unassembled WGS sequence"/>
</dbReference>
<proteinExistence type="predicted"/>
<dbReference type="EMBL" id="DS499594">
    <property type="protein sequence ID" value="EDP55611.1"/>
    <property type="molecule type" value="Genomic_DNA"/>
</dbReference>
<dbReference type="VEuPathDB" id="FungiDB:AFUB_003080"/>